<dbReference type="EMBL" id="JADIMA010000066">
    <property type="protein sequence ID" value="MBO8473337.1"/>
    <property type="molecule type" value="Genomic_DNA"/>
</dbReference>
<proteinExistence type="predicted"/>
<dbReference type="AlphaFoldDB" id="A0A9D9IJ01"/>
<dbReference type="Pfam" id="PF14127">
    <property type="entry name" value="DUF4294"/>
    <property type="match status" value="1"/>
</dbReference>
<reference evidence="2" key="1">
    <citation type="submission" date="2020-10" db="EMBL/GenBank/DDBJ databases">
        <authorList>
            <person name="Gilroy R."/>
        </authorList>
    </citation>
    <scope>NUCLEOTIDE SEQUENCE</scope>
    <source>
        <strain evidence="2">B1-8020</strain>
    </source>
</reference>
<name>A0A9D9IJ01_9BACT</name>
<accession>A0A9D9IJ01</accession>
<evidence type="ECO:0000313" key="2">
    <source>
        <dbReference type="EMBL" id="MBO8473337.1"/>
    </source>
</evidence>
<comment type="caution">
    <text evidence="2">The sequence shown here is derived from an EMBL/GenBank/DDBJ whole genome shotgun (WGS) entry which is preliminary data.</text>
</comment>
<keyword evidence="1" id="KW-0732">Signal</keyword>
<dbReference type="InterPro" id="IPR025636">
    <property type="entry name" value="DUF4294"/>
</dbReference>
<sequence>MKRHQTIPLFFTALLAMLLLYTAECPAQNPKGTASQEKERRMAYYVEKNGDTVYYGTIEGAKIYAKIPKQRGTYWRRYYRDVQNFGKTYPYALMAKQILMETDSTIFSEDFSRIQRERFIRSVEKDLFARFEKPLRSMTVSQGKMLMKLIDREVGITSYNIIKDYKGGLTAGFWQGVAKLFGSDLKKPYDKDGEDARLEELVEIWNAGEYEALYYSLFWKYPDFIPEEFSKQR</sequence>
<feature type="signal peptide" evidence="1">
    <location>
        <begin position="1"/>
        <end position="27"/>
    </location>
</feature>
<reference evidence="2" key="2">
    <citation type="journal article" date="2021" name="PeerJ">
        <title>Extensive microbial diversity within the chicken gut microbiome revealed by metagenomics and culture.</title>
        <authorList>
            <person name="Gilroy R."/>
            <person name="Ravi A."/>
            <person name="Getino M."/>
            <person name="Pursley I."/>
            <person name="Horton D.L."/>
            <person name="Alikhan N.F."/>
            <person name="Baker D."/>
            <person name="Gharbi K."/>
            <person name="Hall N."/>
            <person name="Watson M."/>
            <person name="Adriaenssens E.M."/>
            <person name="Foster-Nyarko E."/>
            <person name="Jarju S."/>
            <person name="Secka A."/>
            <person name="Antonio M."/>
            <person name="Oren A."/>
            <person name="Chaudhuri R.R."/>
            <person name="La Ragione R."/>
            <person name="Hildebrand F."/>
            <person name="Pallen M.J."/>
        </authorList>
    </citation>
    <scope>NUCLEOTIDE SEQUENCE</scope>
    <source>
        <strain evidence="2">B1-8020</strain>
    </source>
</reference>
<gene>
    <name evidence="2" type="ORF">IAB81_06865</name>
</gene>
<feature type="chain" id="PRO_5039237041" evidence="1">
    <location>
        <begin position="28"/>
        <end position="233"/>
    </location>
</feature>
<evidence type="ECO:0000256" key="1">
    <source>
        <dbReference type="SAM" id="SignalP"/>
    </source>
</evidence>
<evidence type="ECO:0000313" key="3">
    <source>
        <dbReference type="Proteomes" id="UP000823604"/>
    </source>
</evidence>
<protein>
    <submittedName>
        <fullName evidence="2">DUF4294 domain-containing protein</fullName>
    </submittedName>
</protein>
<organism evidence="2 3">
    <name type="scientific">Candidatus Merdivivens pullicola</name>
    <dbReference type="NCBI Taxonomy" id="2840872"/>
    <lineage>
        <taxon>Bacteria</taxon>
        <taxon>Pseudomonadati</taxon>
        <taxon>Bacteroidota</taxon>
        <taxon>Bacteroidia</taxon>
        <taxon>Bacteroidales</taxon>
        <taxon>Muribaculaceae</taxon>
        <taxon>Muribaculaceae incertae sedis</taxon>
        <taxon>Candidatus Merdivivens</taxon>
    </lineage>
</organism>
<dbReference type="Proteomes" id="UP000823604">
    <property type="component" value="Unassembled WGS sequence"/>
</dbReference>